<gene>
    <name evidence="5" type="ORF">RF819_16740</name>
</gene>
<evidence type="ECO:0000256" key="3">
    <source>
        <dbReference type="SAM" id="MobiDB-lite"/>
    </source>
</evidence>
<dbReference type="SMART" id="SM00357">
    <property type="entry name" value="CSP"/>
    <property type="match status" value="1"/>
</dbReference>
<dbReference type="InterPro" id="IPR012340">
    <property type="entry name" value="NA-bd_OB-fold"/>
</dbReference>
<dbReference type="Pfam" id="PF00313">
    <property type="entry name" value="CSD"/>
    <property type="match status" value="1"/>
</dbReference>
<dbReference type="EMBL" id="MTJN01000002">
    <property type="protein sequence ID" value="OOV09221.1"/>
    <property type="molecule type" value="Genomic_DNA"/>
</dbReference>
<comment type="caution">
    <text evidence="5">The sequence shown here is derived from an EMBL/GenBank/DDBJ whole genome shotgun (WGS) entry which is preliminary data.</text>
</comment>
<protein>
    <recommendedName>
        <fullName evidence="4">CSD domain-containing protein</fullName>
    </recommendedName>
</protein>
<dbReference type="Gene3D" id="2.40.50.140">
    <property type="entry name" value="Nucleic acid-binding proteins"/>
    <property type="match status" value="1"/>
</dbReference>
<dbReference type="PANTHER" id="PTHR12962:SF1">
    <property type="entry name" value="COLD SHOCK DOMAIN-CONTAINING PROTEIN CG9705"/>
    <property type="match status" value="1"/>
</dbReference>
<evidence type="ECO:0000259" key="4">
    <source>
        <dbReference type="PROSITE" id="PS51857"/>
    </source>
</evidence>
<keyword evidence="1" id="KW-0597">Phosphoprotein</keyword>
<evidence type="ECO:0000256" key="1">
    <source>
        <dbReference type="ARBA" id="ARBA00022553"/>
    </source>
</evidence>
<dbReference type="CDD" id="cd04458">
    <property type="entry name" value="CSP_CDS"/>
    <property type="match status" value="1"/>
</dbReference>
<dbReference type="GO" id="GO:0043488">
    <property type="term" value="P:regulation of mRNA stability"/>
    <property type="evidence" value="ECO:0007669"/>
    <property type="project" value="TreeGrafter"/>
</dbReference>
<dbReference type="InterPro" id="IPR008613">
    <property type="entry name" value="Excalibur_Ca-bd_domain"/>
</dbReference>
<feature type="region of interest" description="Disordered" evidence="3">
    <location>
        <begin position="70"/>
        <end position="98"/>
    </location>
</feature>
<sequence>MTATRYQGRLRKWNIERSYGFILASDSGQDVFVHISAFPRDGCVPQEGDELSFEVEPDNRGRKQAVRVQHLGVTPPARATTSRPSTRSQRLSHNTDGASRGSKLIAWLVLAALAGYGYSQYDKHVTQSRVQVSPPATALAPTQSSTSTSTFGCDGRTHCSQMTSCSEAKYFLKHCPGVEMDGNHDGVPCEQQWCTTAGAR</sequence>
<feature type="domain" description="CSD" evidence="4">
    <location>
        <begin position="5"/>
        <end position="70"/>
    </location>
</feature>
<dbReference type="PROSITE" id="PS51857">
    <property type="entry name" value="CSD_2"/>
    <property type="match status" value="1"/>
</dbReference>
<evidence type="ECO:0000313" key="6">
    <source>
        <dbReference type="Proteomes" id="UP000190750"/>
    </source>
</evidence>
<keyword evidence="6" id="KW-1185">Reference proteome</keyword>
<name>A0A1T1AYS1_RHOFE</name>
<dbReference type="InterPro" id="IPR002059">
    <property type="entry name" value="CSP_DNA-bd"/>
</dbReference>
<dbReference type="PRINTS" id="PR00050">
    <property type="entry name" value="COLDSHOCK"/>
</dbReference>
<reference evidence="5 6" key="1">
    <citation type="submission" date="2017-01" db="EMBL/GenBank/DDBJ databases">
        <title>Genome sequencing of Rhodoferax fermentans JCM 7819.</title>
        <authorList>
            <person name="Kim Y.J."/>
            <person name="Farh M.E.-A."/>
            <person name="Yang D.-C."/>
        </authorList>
    </citation>
    <scope>NUCLEOTIDE SEQUENCE [LARGE SCALE GENOMIC DNA]</scope>
    <source>
        <strain evidence="5 6">JCM 7819</strain>
    </source>
</reference>
<dbReference type="PANTHER" id="PTHR12962">
    <property type="entry name" value="CALCIUM-REGULATED HEAT STABLE PROTEIN CRHSP-24-RELATED"/>
    <property type="match status" value="1"/>
</dbReference>
<dbReference type="GO" id="GO:0005829">
    <property type="term" value="C:cytosol"/>
    <property type="evidence" value="ECO:0007669"/>
    <property type="project" value="UniProtKB-ARBA"/>
</dbReference>
<dbReference type="STRING" id="28066.RF819_16740"/>
<organism evidence="5 6">
    <name type="scientific">Rhodoferax fermentans</name>
    <dbReference type="NCBI Taxonomy" id="28066"/>
    <lineage>
        <taxon>Bacteria</taxon>
        <taxon>Pseudomonadati</taxon>
        <taxon>Pseudomonadota</taxon>
        <taxon>Betaproteobacteria</taxon>
        <taxon>Burkholderiales</taxon>
        <taxon>Comamonadaceae</taxon>
        <taxon>Rhodoferax</taxon>
    </lineage>
</organism>
<dbReference type="Proteomes" id="UP000190750">
    <property type="component" value="Unassembled WGS sequence"/>
</dbReference>
<dbReference type="RefSeq" id="WP_078367010.1">
    <property type="nucleotide sequence ID" value="NZ_MTJN01000002.1"/>
</dbReference>
<dbReference type="InterPro" id="IPR011129">
    <property type="entry name" value="CSD"/>
</dbReference>
<feature type="compositionally biased region" description="Polar residues" evidence="3">
    <location>
        <begin position="79"/>
        <end position="97"/>
    </location>
</feature>
<accession>A0A1T1AYS1</accession>
<dbReference type="Pfam" id="PF05901">
    <property type="entry name" value="Excalibur"/>
    <property type="match status" value="1"/>
</dbReference>
<proteinExistence type="predicted"/>
<dbReference type="InterPro" id="IPR019844">
    <property type="entry name" value="CSD_CS"/>
</dbReference>
<dbReference type="PROSITE" id="PS00352">
    <property type="entry name" value="CSD_1"/>
    <property type="match status" value="1"/>
</dbReference>
<dbReference type="SUPFAM" id="SSF50249">
    <property type="entry name" value="Nucleic acid-binding proteins"/>
    <property type="match status" value="1"/>
</dbReference>
<evidence type="ECO:0000313" key="5">
    <source>
        <dbReference type="EMBL" id="OOV09221.1"/>
    </source>
</evidence>
<dbReference type="AlphaFoldDB" id="A0A1T1AYS1"/>
<comment type="subcellular location">
    <subcellularLocation>
        <location evidence="2">Cytoplasm</location>
    </subcellularLocation>
</comment>
<dbReference type="InterPro" id="IPR052069">
    <property type="entry name" value="Ca-reg_mRNA-binding_domain"/>
</dbReference>
<dbReference type="GO" id="GO:0003730">
    <property type="term" value="F:mRNA 3'-UTR binding"/>
    <property type="evidence" value="ECO:0007669"/>
    <property type="project" value="TreeGrafter"/>
</dbReference>
<evidence type="ECO:0000256" key="2">
    <source>
        <dbReference type="RuleBase" id="RU000408"/>
    </source>
</evidence>
<dbReference type="OrthoDB" id="72963at2"/>